<comment type="caution">
    <text evidence="1">The sequence shown here is derived from an EMBL/GenBank/DDBJ whole genome shotgun (WGS) entry which is preliminary data.</text>
</comment>
<dbReference type="Proteomes" id="UP000601435">
    <property type="component" value="Unassembled WGS sequence"/>
</dbReference>
<dbReference type="OrthoDB" id="10300321at2759"/>
<reference evidence="1" key="1">
    <citation type="submission" date="2021-02" db="EMBL/GenBank/DDBJ databases">
        <authorList>
            <person name="Dougan E. K."/>
            <person name="Rhodes N."/>
            <person name="Thang M."/>
            <person name="Chan C."/>
        </authorList>
    </citation>
    <scope>NUCLEOTIDE SEQUENCE</scope>
</reference>
<dbReference type="EMBL" id="CAJNJA010005629">
    <property type="protein sequence ID" value="CAE7194607.1"/>
    <property type="molecule type" value="Genomic_DNA"/>
</dbReference>
<feature type="non-terminal residue" evidence="1">
    <location>
        <position position="74"/>
    </location>
</feature>
<accession>A0A812J8V1</accession>
<name>A0A812J8V1_9DINO</name>
<evidence type="ECO:0000313" key="2">
    <source>
        <dbReference type="Proteomes" id="UP000601435"/>
    </source>
</evidence>
<evidence type="ECO:0000313" key="1">
    <source>
        <dbReference type="EMBL" id="CAE7194607.1"/>
    </source>
</evidence>
<sequence length="74" mass="7958">ARGGQPPSRLIAPLRGSLERRIGGCYCGGGCQDQEPWRRWAQVALQPSASVLSAAPAIFARMALRWRGRPAAEA</sequence>
<dbReference type="AlphaFoldDB" id="A0A812J8V1"/>
<organism evidence="1 2">
    <name type="scientific">Symbiodinium necroappetens</name>
    <dbReference type="NCBI Taxonomy" id="1628268"/>
    <lineage>
        <taxon>Eukaryota</taxon>
        <taxon>Sar</taxon>
        <taxon>Alveolata</taxon>
        <taxon>Dinophyceae</taxon>
        <taxon>Suessiales</taxon>
        <taxon>Symbiodiniaceae</taxon>
        <taxon>Symbiodinium</taxon>
    </lineage>
</organism>
<gene>
    <name evidence="1" type="ORF">SNEC2469_LOCUS1298</name>
</gene>
<protein>
    <submittedName>
        <fullName evidence="1">Uncharacterized protein</fullName>
    </submittedName>
</protein>
<proteinExistence type="predicted"/>
<keyword evidence="2" id="KW-1185">Reference proteome</keyword>